<protein>
    <submittedName>
        <fullName evidence="10">Uncharacterized protein LOC120253712</fullName>
    </submittedName>
</protein>
<comment type="similarity">
    <text evidence="2">Belongs to the ERG2 family.</text>
</comment>
<dbReference type="RefSeq" id="XP_039117911.1">
    <property type="nucleotide sequence ID" value="XM_039261977.1"/>
</dbReference>
<feature type="compositionally biased region" description="Low complexity" evidence="7">
    <location>
        <begin position="108"/>
        <end position="121"/>
    </location>
</feature>
<gene>
    <name evidence="10" type="primary">LOC120253712</name>
</gene>
<evidence type="ECO:0000256" key="5">
    <source>
        <dbReference type="ARBA" id="ARBA00022989"/>
    </source>
</evidence>
<dbReference type="PANTHER" id="PTHR10868">
    <property type="entry name" value="SIGMA 1-TYPE OPIOID RECEPTOR-RELATED"/>
    <property type="match status" value="1"/>
</dbReference>
<evidence type="ECO:0000313" key="9">
    <source>
        <dbReference type="Proteomes" id="UP001515500"/>
    </source>
</evidence>
<dbReference type="GeneID" id="120253712"/>
<dbReference type="GO" id="GO:0005789">
    <property type="term" value="C:endoplasmic reticulum membrane"/>
    <property type="evidence" value="ECO:0007669"/>
    <property type="project" value="UniProtKB-SubCell"/>
</dbReference>
<feature type="region of interest" description="Disordered" evidence="7">
    <location>
        <begin position="80"/>
        <end position="126"/>
    </location>
</feature>
<evidence type="ECO:0000256" key="4">
    <source>
        <dbReference type="ARBA" id="ARBA00022824"/>
    </source>
</evidence>
<evidence type="ECO:0000256" key="6">
    <source>
        <dbReference type="ARBA" id="ARBA00023136"/>
    </source>
</evidence>
<keyword evidence="4" id="KW-0256">Endoplasmic reticulum</keyword>
<evidence type="ECO:0000256" key="3">
    <source>
        <dbReference type="ARBA" id="ARBA00022692"/>
    </source>
</evidence>
<keyword evidence="6 8" id="KW-0472">Membrane</keyword>
<dbReference type="PANTHER" id="PTHR10868:SF1">
    <property type="entry name" value="SIGMA NON-OPIOID INTRACELLULAR RECEPTOR 1"/>
    <property type="match status" value="1"/>
</dbReference>
<feature type="compositionally biased region" description="Low complexity" evidence="7">
    <location>
        <begin position="80"/>
        <end position="90"/>
    </location>
</feature>
<reference evidence="10" key="1">
    <citation type="submission" date="2025-08" db="UniProtKB">
        <authorList>
            <consortium name="RefSeq"/>
        </authorList>
    </citation>
    <scope>IDENTIFICATION</scope>
</reference>
<accession>A0AB40ASC6</accession>
<keyword evidence="9" id="KW-1185">Reference proteome</keyword>
<evidence type="ECO:0000256" key="7">
    <source>
        <dbReference type="SAM" id="MobiDB-lite"/>
    </source>
</evidence>
<proteinExistence type="inferred from homology"/>
<sequence length="401" mass="44797">MKTMATMASTPSSTTTSSSSLTRTPPPTSFSSAAQRREEASTEPNSCYFPGCRKDTNCNCDICLASINATLDLIPHSSHSSLTKLSSSSSVRRRPLFGPEKTPPVKPKPISTPQSPPIQSTAKSRPIKERVVAEKATAIRTKVVVVVVLMVFSLFLIVDQGVPKMVFWRGFEPKLKGDTLSKGLVGELRERIGLVQERIEEMINEKVVDCSSMKLGWQFHQEGQNFFHWKCVIYKSWVEEVSIWGSPLRSSGLLPASFSPRLLSVISGKITEWSDGKVMSSMRTSNSSSLWTLKPWNKSVMQLEANTWVVEYKRSAWLEGQGLLEFAWEMVRVKNLKMLAQQKSLFFSVHKQEEIKSRIRGCLGVILSAFVSISVLPFRECKACILTVFVFCKLLGCICIL</sequence>
<dbReference type="AlphaFoldDB" id="A0AB40ASC6"/>
<evidence type="ECO:0000256" key="1">
    <source>
        <dbReference type="ARBA" id="ARBA00004586"/>
    </source>
</evidence>
<feature type="compositionally biased region" description="Low complexity" evidence="7">
    <location>
        <begin position="1"/>
        <end position="34"/>
    </location>
</feature>
<feature type="region of interest" description="Disordered" evidence="7">
    <location>
        <begin position="1"/>
        <end position="46"/>
    </location>
</feature>
<keyword evidence="3 8" id="KW-0812">Transmembrane</keyword>
<dbReference type="InterPro" id="IPR006716">
    <property type="entry name" value="ERG2_sigma1_rcpt-like"/>
</dbReference>
<keyword evidence="5 8" id="KW-1133">Transmembrane helix</keyword>
<name>A0AB40ASC6_DIOCR</name>
<evidence type="ECO:0000256" key="2">
    <source>
        <dbReference type="ARBA" id="ARBA00007141"/>
    </source>
</evidence>
<evidence type="ECO:0000256" key="8">
    <source>
        <dbReference type="SAM" id="Phobius"/>
    </source>
</evidence>
<evidence type="ECO:0000313" key="10">
    <source>
        <dbReference type="RefSeq" id="XP_039117911.1"/>
    </source>
</evidence>
<feature type="transmembrane region" description="Helical" evidence="8">
    <location>
        <begin position="143"/>
        <end position="162"/>
    </location>
</feature>
<organism evidence="9 10">
    <name type="scientific">Dioscorea cayennensis subsp. rotundata</name>
    <name type="common">White Guinea yam</name>
    <name type="synonym">Dioscorea rotundata</name>
    <dbReference type="NCBI Taxonomy" id="55577"/>
    <lineage>
        <taxon>Eukaryota</taxon>
        <taxon>Viridiplantae</taxon>
        <taxon>Streptophyta</taxon>
        <taxon>Embryophyta</taxon>
        <taxon>Tracheophyta</taxon>
        <taxon>Spermatophyta</taxon>
        <taxon>Magnoliopsida</taxon>
        <taxon>Liliopsida</taxon>
        <taxon>Dioscoreales</taxon>
        <taxon>Dioscoreaceae</taxon>
        <taxon>Dioscorea</taxon>
    </lineage>
</organism>
<dbReference type="Proteomes" id="UP001515500">
    <property type="component" value="Unplaced"/>
</dbReference>
<comment type="subcellular location">
    <subcellularLocation>
        <location evidence="1">Endoplasmic reticulum membrane</location>
    </subcellularLocation>
</comment>